<evidence type="ECO:0000313" key="5">
    <source>
        <dbReference type="Proteomes" id="UP000432015"/>
    </source>
</evidence>
<name>A0A7K1L376_9ACTN</name>
<evidence type="ECO:0000256" key="2">
    <source>
        <dbReference type="SAM" id="SignalP"/>
    </source>
</evidence>
<dbReference type="Pfam" id="PF00497">
    <property type="entry name" value="SBP_bac_3"/>
    <property type="match status" value="1"/>
</dbReference>
<protein>
    <submittedName>
        <fullName evidence="4">Transporter substrate-binding domain-containing protein</fullName>
    </submittedName>
</protein>
<proteinExistence type="predicted"/>
<gene>
    <name evidence="4" type="ORF">GNZ18_20040</name>
</gene>
<accession>A0A7K1L376</accession>
<feature type="signal peptide" evidence="2">
    <location>
        <begin position="1"/>
        <end position="16"/>
    </location>
</feature>
<feature type="chain" id="PRO_5038393121" evidence="2">
    <location>
        <begin position="17"/>
        <end position="298"/>
    </location>
</feature>
<dbReference type="PANTHER" id="PTHR35936:SF17">
    <property type="entry name" value="ARGININE-BINDING EXTRACELLULAR PROTEIN ARTP"/>
    <property type="match status" value="1"/>
</dbReference>
<dbReference type="PANTHER" id="PTHR35936">
    <property type="entry name" value="MEMBRANE-BOUND LYTIC MUREIN TRANSGLYCOSYLASE F"/>
    <property type="match status" value="1"/>
</dbReference>
<dbReference type="Gene3D" id="3.40.190.10">
    <property type="entry name" value="Periplasmic binding protein-like II"/>
    <property type="match status" value="2"/>
</dbReference>
<evidence type="ECO:0000256" key="1">
    <source>
        <dbReference type="ARBA" id="ARBA00022729"/>
    </source>
</evidence>
<evidence type="ECO:0000259" key="3">
    <source>
        <dbReference type="SMART" id="SM00062"/>
    </source>
</evidence>
<dbReference type="RefSeq" id="WP_156217989.1">
    <property type="nucleotide sequence ID" value="NZ_WOFH01000006.1"/>
</dbReference>
<comment type="caution">
    <text evidence="4">The sequence shown here is derived from an EMBL/GenBank/DDBJ whole genome shotgun (WGS) entry which is preliminary data.</text>
</comment>
<sequence>MRRALTPLLTCTALLAAGCGGGDPVAADRPRPPVKAPAADPALRAMLPEAVRQAGTLDVGTTLPNVPYLLTDSANTITGGITPDVGRAVAAKLGLKYSIRNVAWEALLPGVAGGRYMVADDGISDTAERQKVGIFIDYTQSSSVLVTAKANGGAKSQDAACGNGIATIRGTTDVDTAKKISADCAAKGRPPVRVTQYPTAQDADLALRSGREKFEINVAETAEYAIRKGSPIAIVARGYMPAYVGMYVGLKQTELAKALLGALTALKKDGTLDTILGGYGSKPITPGINLATAKGGAA</sequence>
<dbReference type="InterPro" id="IPR001638">
    <property type="entry name" value="Solute-binding_3/MltF_N"/>
</dbReference>
<dbReference type="AlphaFoldDB" id="A0A7K1L376"/>
<keyword evidence="1 2" id="KW-0732">Signal</keyword>
<dbReference type="EMBL" id="WOFH01000006">
    <property type="protein sequence ID" value="MUN38880.1"/>
    <property type="molecule type" value="Genomic_DNA"/>
</dbReference>
<keyword evidence="5" id="KW-1185">Reference proteome</keyword>
<dbReference type="SUPFAM" id="SSF53850">
    <property type="entry name" value="Periplasmic binding protein-like II"/>
    <property type="match status" value="1"/>
</dbReference>
<organism evidence="4 5">
    <name type="scientific">Actinomadura litoris</name>
    <dbReference type="NCBI Taxonomy" id="2678616"/>
    <lineage>
        <taxon>Bacteria</taxon>
        <taxon>Bacillati</taxon>
        <taxon>Actinomycetota</taxon>
        <taxon>Actinomycetes</taxon>
        <taxon>Streptosporangiales</taxon>
        <taxon>Thermomonosporaceae</taxon>
        <taxon>Actinomadura</taxon>
    </lineage>
</organism>
<feature type="domain" description="Solute-binding protein family 3/N-terminal" evidence="3">
    <location>
        <begin position="56"/>
        <end position="283"/>
    </location>
</feature>
<dbReference type="SMART" id="SM00062">
    <property type="entry name" value="PBPb"/>
    <property type="match status" value="1"/>
</dbReference>
<evidence type="ECO:0000313" key="4">
    <source>
        <dbReference type="EMBL" id="MUN38880.1"/>
    </source>
</evidence>
<dbReference type="PROSITE" id="PS51257">
    <property type="entry name" value="PROKAR_LIPOPROTEIN"/>
    <property type="match status" value="1"/>
</dbReference>
<reference evidence="4 5" key="1">
    <citation type="submission" date="2019-11" db="EMBL/GenBank/DDBJ databases">
        <authorList>
            <person name="Cao P."/>
        </authorList>
    </citation>
    <scope>NUCLEOTIDE SEQUENCE [LARGE SCALE GENOMIC DNA]</scope>
    <source>
        <strain evidence="4 5">NEAU-AAG5</strain>
    </source>
</reference>
<dbReference type="Proteomes" id="UP000432015">
    <property type="component" value="Unassembled WGS sequence"/>
</dbReference>